<dbReference type="InterPro" id="IPR000879">
    <property type="entry name" value="Guanylin"/>
</dbReference>
<evidence type="ECO:0000256" key="7">
    <source>
        <dbReference type="ARBA" id="ARBA00041176"/>
    </source>
</evidence>
<feature type="signal peptide" evidence="9">
    <location>
        <begin position="1"/>
        <end position="19"/>
    </location>
</feature>
<evidence type="ECO:0000256" key="8">
    <source>
        <dbReference type="PIRSR" id="PIRSR001849-50"/>
    </source>
</evidence>
<feature type="disulfide bond" evidence="8">
    <location>
        <begin position="67"/>
        <end position="80"/>
    </location>
</feature>
<feature type="chain" id="PRO_5044824265" description="Guanylate cyclase activator 2B" evidence="9">
    <location>
        <begin position="20"/>
        <end position="111"/>
    </location>
</feature>
<dbReference type="Proteomes" id="UP001557470">
    <property type="component" value="Unassembled WGS sequence"/>
</dbReference>
<reference evidence="10 11" key="1">
    <citation type="submission" date="2024-06" db="EMBL/GenBank/DDBJ databases">
        <authorList>
            <person name="Pan Q."/>
            <person name="Wen M."/>
            <person name="Jouanno E."/>
            <person name="Zahm M."/>
            <person name="Klopp C."/>
            <person name="Cabau C."/>
            <person name="Louis A."/>
            <person name="Berthelot C."/>
            <person name="Parey E."/>
            <person name="Roest Crollius H."/>
            <person name="Montfort J."/>
            <person name="Robinson-Rechavi M."/>
            <person name="Bouchez O."/>
            <person name="Lampietro C."/>
            <person name="Lopez Roques C."/>
            <person name="Donnadieu C."/>
            <person name="Postlethwait J."/>
            <person name="Bobe J."/>
            <person name="Verreycken H."/>
            <person name="Guiguen Y."/>
        </authorList>
    </citation>
    <scope>NUCLEOTIDE SEQUENCE [LARGE SCALE GENOMIC DNA]</scope>
    <source>
        <strain evidence="10">Up_M1</strain>
        <tissue evidence="10">Testis</tissue>
    </source>
</reference>
<dbReference type="PRINTS" id="PR00774">
    <property type="entry name" value="GUANYLIN"/>
</dbReference>
<feature type="disulfide bond" evidence="8">
    <location>
        <begin position="103"/>
        <end position="111"/>
    </location>
</feature>
<evidence type="ECO:0000313" key="10">
    <source>
        <dbReference type="EMBL" id="KAL0978494.1"/>
    </source>
</evidence>
<dbReference type="PANTHER" id="PTHR11318:SF4">
    <property type="entry name" value="GUANYLATE CYCLASE ACTIVATOR 2B"/>
    <property type="match status" value="1"/>
</dbReference>
<keyword evidence="5 8" id="KW-1015">Disulfide bond</keyword>
<dbReference type="PANTHER" id="PTHR11318">
    <property type="entry name" value="GUANYLIN FAMILY MEMBER"/>
    <property type="match status" value="1"/>
</dbReference>
<organism evidence="10 11">
    <name type="scientific">Umbra pygmaea</name>
    <name type="common">Eastern mudminnow</name>
    <dbReference type="NCBI Taxonomy" id="75934"/>
    <lineage>
        <taxon>Eukaryota</taxon>
        <taxon>Metazoa</taxon>
        <taxon>Chordata</taxon>
        <taxon>Craniata</taxon>
        <taxon>Vertebrata</taxon>
        <taxon>Euteleostomi</taxon>
        <taxon>Actinopterygii</taxon>
        <taxon>Neopterygii</taxon>
        <taxon>Teleostei</taxon>
        <taxon>Protacanthopterygii</taxon>
        <taxon>Esociformes</taxon>
        <taxon>Umbridae</taxon>
        <taxon>Umbra</taxon>
    </lineage>
</organism>
<keyword evidence="11" id="KW-1185">Reference proteome</keyword>
<evidence type="ECO:0000256" key="6">
    <source>
        <dbReference type="ARBA" id="ARBA00037765"/>
    </source>
</evidence>
<keyword evidence="4 9" id="KW-0732">Signal</keyword>
<dbReference type="AlphaFoldDB" id="A0ABD0WNQ4"/>
<evidence type="ECO:0000256" key="2">
    <source>
        <dbReference type="ARBA" id="ARBA00009883"/>
    </source>
</evidence>
<name>A0ABD0WNQ4_UMBPY</name>
<protein>
    <recommendedName>
        <fullName evidence="7">Guanylate cyclase activator 2B</fullName>
    </recommendedName>
</protein>
<evidence type="ECO:0000256" key="5">
    <source>
        <dbReference type="ARBA" id="ARBA00023157"/>
    </source>
</evidence>
<feature type="disulfide bond" evidence="8">
    <location>
        <begin position="100"/>
        <end position="108"/>
    </location>
</feature>
<dbReference type="EMBL" id="JAGEUA010000005">
    <property type="protein sequence ID" value="KAL0978494.1"/>
    <property type="molecule type" value="Genomic_DNA"/>
</dbReference>
<sequence>MNAFSVALVLLALCLVCEAQSTRVKVQEGNFVFSLTSVKMLQELTESSGINEEQNLRLFSTSFSSVCANPSLPQEFLPLCMQRGASLSLSRLAAVPMDICEICAFAACTGC</sequence>
<evidence type="ECO:0000313" key="11">
    <source>
        <dbReference type="Proteomes" id="UP001557470"/>
    </source>
</evidence>
<comment type="subcellular location">
    <subcellularLocation>
        <location evidence="1">Secreted</location>
    </subcellularLocation>
</comment>
<dbReference type="Gene3D" id="3.90.1450.10">
    <property type="entry name" value="Guanylin"/>
    <property type="match status" value="1"/>
</dbReference>
<evidence type="ECO:0000256" key="9">
    <source>
        <dbReference type="SAM" id="SignalP"/>
    </source>
</evidence>
<accession>A0ABD0WNQ4</accession>
<dbReference type="GO" id="GO:0005576">
    <property type="term" value="C:extracellular region"/>
    <property type="evidence" value="ECO:0007669"/>
    <property type="project" value="UniProtKB-SubCell"/>
</dbReference>
<evidence type="ECO:0000256" key="3">
    <source>
        <dbReference type="ARBA" id="ARBA00022525"/>
    </source>
</evidence>
<evidence type="ECO:0000256" key="1">
    <source>
        <dbReference type="ARBA" id="ARBA00004613"/>
    </source>
</evidence>
<dbReference type="Pfam" id="PF02058">
    <property type="entry name" value="Guanylin"/>
    <property type="match status" value="1"/>
</dbReference>
<comment type="similarity">
    <text evidence="2">Belongs to the guanylin family.</text>
</comment>
<dbReference type="PIRSF" id="PIRSF001849">
    <property type="entry name" value="Guanylin"/>
    <property type="match status" value="1"/>
</dbReference>
<gene>
    <name evidence="10" type="ORF">UPYG_G00171220</name>
</gene>
<dbReference type="InterPro" id="IPR036382">
    <property type="entry name" value="Guanylin_sf"/>
</dbReference>
<proteinExistence type="inferred from homology"/>
<dbReference type="SUPFAM" id="SSF89890">
    <property type="entry name" value="Proguanylin"/>
    <property type="match status" value="1"/>
</dbReference>
<comment type="caution">
    <text evidence="10">The sequence shown here is derived from an EMBL/GenBank/DDBJ whole genome shotgun (WGS) entry which is preliminary data.</text>
</comment>
<keyword evidence="3" id="KW-0964">Secreted</keyword>
<evidence type="ECO:0000256" key="4">
    <source>
        <dbReference type="ARBA" id="ARBA00022729"/>
    </source>
</evidence>
<comment type="function">
    <text evidence="6">Endogenous activator of intestinal guanylate cyclase. It stimulates this enzyme through the same receptor binding region as the heat-stable enterotoxins. May be a potent physiological regulator of intestinal fluid and electrolyte transport. May be an autocrine/paracrine regulator of intestinal salt and water transport.</text>
</comment>